<comment type="caution">
    <text evidence="2">The sequence shown here is derived from an EMBL/GenBank/DDBJ whole genome shotgun (WGS) entry which is preliminary data.</text>
</comment>
<keyword evidence="3" id="KW-1185">Reference proteome</keyword>
<dbReference type="RefSeq" id="WP_051745453.1">
    <property type="nucleotide sequence ID" value="NZ_JOEI01000003.1"/>
</dbReference>
<organism evidence="2 3">
    <name type="scientific">Streptomyces scopuliridis RB72</name>
    <dbReference type="NCBI Taxonomy" id="1440053"/>
    <lineage>
        <taxon>Bacteria</taxon>
        <taxon>Bacillati</taxon>
        <taxon>Actinomycetota</taxon>
        <taxon>Actinomycetes</taxon>
        <taxon>Kitasatosporales</taxon>
        <taxon>Streptomycetaceae</taxon>
        <taxon>Streptomyces</taxon>
    </lineage>
</organism>
<accession>A0A2T7T7F4</accession>
<protein>
    <submittedName>
        <fullName evidence="2">Uncharacterized protein</fullName>
    </submittedName>
</protein>
<evidence type="ECO:0000256" key="1">
    <source>
        <dbReference type="SAM" id="MobiDB-lite"/>
    </source>
</evidence>
<proteinExistence type="predicted"/>
<feature type="compositionally biased region" description="Polar residues" evidence="1">
    <location>
        <begin position="129"/>
        <end position="139"/>
    </location>
</feature>
<name>A0A2T7T7F4_9ACTN</name>
<dbReference type="EMBL" id="AZSP01000158">
    <property type="protein sequence ID" value="PVE11015.1"/>
    <property type="molecule type" value="Genomic_DNA"/>
</dbReference>
<gene>
    <name evidence="2" type="ORF">Y717_20005</name>
</gene>
<feature type="region of interest" description="Disordered" evidence="1">
    <location>
        <begin position="101"/>
        <end position="139"/>
    </location>
</feature>
<dbReference type="Proteomes" id="UP000245992">
    <property type="component" value="Unassembled WGS sequence"/>
</dbReference>
<dbReference type="AlphaFoldDB" id="A0A2T7T7F4"/>
<sequence length="139" mass="14609">MARTTERCGPEVASPEGIEAQTCVLTAARDRPDTWARTYYRNETGGELLAVLSLMGPYGRTVQTRCPIRAGDEPAICETPREPSRGEHSAYMAVAEFSAPANSANGRSSGNGGEIEGNGAEIEPLLLRSGSNSPAPADG</sequence>
<evidence type="ECO:0000313" key="2">
    <source>
        <dbReference type="EMBL" id="PVE11015.1"/>
    </source>
</evidence>
<reference evidence="2 3" key="1">
    <citation type="submission" date="2013-12" db="EMBL/GenBank/DDBJ databases">
        <title>Annotated genome of Streptomyces scopuliridis.</title>
        <authorList>
            <person name="Olson J.B."/>
        </authorList>
    </citation>
    <scope>NUCLEOTIDE SEQUENCE [LARGE SCALE GENOMIC DNA]</scope>
    <source>
        <strain evidence="2 3">RB72</strain>
    </source>
</reference>
<evidence type="ECO:0000313" key="3">
    <source>
        <dbReference type="Proteomes" id="UP000245992"/>
    </source>
</evidence>